<protein>
    <recommendedName>
        <fullName evidence="1">DZANK-type domain-containing protein</fullName>
    </recommendedName>
</protein>
<keyword evidence="3" id="KW-1185">Reference proteome</keyword>
<dbReference type="Pfam" id="PF12773">
    <property type="entry name" value="DZR"/>
    <property type="match status" value="1"/>
</dbReference>
<dbReference type="STRING" id="1888891.DSOL_2985"/>
<name>A0A1Q8QTF5_9FIRM</name>
<comment type="caution">
    <text evidence="2">The sequence shown here is derived from an EMBL/GenBank/DDBJ whole genome shotgun (WGS) entry which is preliminary data.</text>
</comment>
<accession>A0A1Q8QTF5</accession>
<organism evidence="2 3">
    <name type="scientific">Desulfosporosinus metallidurans</name>
    <dbReference type="NCBI Taxonomy" id="1888891"/>
    <lineage>
        <taxon>Bacteria</taxon>
        <taxon>Bacillati</taxon>
        <taxon>Bacillota</taxon>
        <taxon>Clostridia</taxon>
        <taxon>Eubacteriales</taxon>
        <taxon>Desulfitobacteriaceae</taxon>
        <taxon>Desulfosporosinus</taxon>
    </lineage>
</organism>
<dbReference type="AlphaFoldDB" id="A0A1Q8QTF5"/>
<evidence type="ECO:0000313" key="2">
    <source>
        <dbReference type="EMBL" id="OLN30643.1"/>
    </source>
</evidence>
<gene>
    <name evidence="2" type="ORF">DSOL_2985</name>
</gene>
<proteinExistence type="predicted"/>
<evidence type="ECO:0000313" key="3">
    <source>
        <dbReference type="Proteomes" id="UP000186102"/>
    </source>
</evidence>
<reference evidence="2 3" key="1">
    <citation type="submission" date="2016-09" db="EMBL/GenBank/DDBJ databases">
        <title>Complete genome of Desulfosporosinus sp. OL.</title>
        <authorList>
            <person name="Mardanov A."/>
            <person name="Beletsky A."/>
            <person name="Panova A."/>
            <person name="Karnachuk O."/>
            <person name="Ravin N."/>
        </authorList>
    </citation>
    <scope>NUCLEOTIDE SEQUENCE [LARGE SCALE GENOMIC DNA]</scope>
    <source>
        <strain evidence="2 3">OL</strain>
    </source>
</reference>
<sequence length="64" mass="6835">MNVGEEGYNTLAKYCPNCGSPGKPEALFCIQCGTAMGRERRCVKCQSAVPVGAKFCSNCGIQQE</sequence>
<evidence type="ECO:0000259" key="1">
    <source>
        <dbReference type="Pfam" id="PF12773"/>
    </source>
</evidence>
<dbReference type="EMBL" id="MLBF01000023">
    <property type="protein sequence ID" value="OLN30643.1"/>
    <property type="molecule type" value="Genomic_DNA"/>
</dbReference>
<dbReference type="InterPro" id="IPR025874">
    <property type="entry name" value="DZR"/>
</dbReference>
<feature type="domain" description="DZANK-type" evidence="1">
    <location>
        <begin position="15"/>
        <end position="60"/>
    </location>
</feature>
<dbReference type="Proteomes" id="UP000186102">
    <property type="component" value="Unassembled WGS sequence"/>
</dbReference>